<reference evidence="3 4" key="1">
    <citation type="submission" date="2018-06" db="EMBL/GenBank/DDBJ databases">
        <authorList>
            <consortium name="Pathogen Informatics"/>
            <person name="Doyle S."/>
        </authorList>
    </citation>
    <scope>NUCLEOTIDE SEQUENCE [LARGE SCALE GENOMIC DNA]</scope>
    <source>
        <strain evidence="3 4">NCTC10794</strain>
    </source>
</reference>
<dbReference type="Gene3D" id="3.40.50.300">
    <property type="entry name" value="P-loop containing nucleotide triphosphate hydrolases"/>
    <property type="match status" value="1"/>
</dbReference>
<dbReference type="Pfam" id="PF00350">
    <property type="entry name" value="Dynamin_N"/>
    <property type="match status" value="1"/>
</dbReference>
<organism evidence="3 4">
    <name type="scientific">Haemophilus parahaemolyticus</name>
    <dbReference type="NCBI Taxonomy" id="735"/>
    <lineage>
        <taxon>Bacteria</taxon>
        <taxon>Pseudomonadati</taxon>
        <taxon>Pseudomonadota</taxon>
        <taxon>Gammaproteobacteria</taxon>
        <taxon>Pasteurellales</taxon>
        <taxon>Pasteurellaceae</taxon>
        <taxon>Haemophilus</taxon>
    </lineage>
</organism>
<dbReference type="SUPFAM" id="SSF52540">
    <property type="entry name" value="P-loop containing nucleoside triphosphate hydrolases"/>
    <property type="match status" value="1"/>
</dbReference>
<protein>
    <submittedName>
        <fullName evidence="3">ATPase involved in DNA repair</fullName>
    </submittedName>
</protein>
<dbReference type="AlphaFoldDB" id="A0A377I4Y8"/>
<name>A0A377I4Y8_HAEPH</name>
<keyword evidence="1" id="KW-0175">Coiled coil</keyword>
<dbReference type="Proteomes" id="UP000254867">
    <property type="component" value="Unassembled WGS sequence"/>
</dbReference>
<dbReference type="PANTHER" id="PTHR23159">
    <property type="entry name" value="CENTROSOMAL PROTEIN 2"/>
    <property type="match status" value="1"/>
</dbReference>
<evidence type="ECO:0000313" key="3">
    <source>
        <dbReference type="EMBL" id="STO65060.1"/>
    </source>
</evidence>
<dbReference type="SUPFAM" id="SSF90257">
    <property type="entry name" value="Myosin rod fragments"/>
    <property type="match status" value="1"/>
</dbReference>
<proteinExistence type="predicted"/>
<evidence type="ECO:0000259" key="2">
    <source>
        <dbReference type="Pfam" id="PF00350"/>
    </source>
</evidence>
<evidence type="ECO:0000313" key="4">
    <source>
        <dbReference type="Proteomes" id="UP000254867"/>
    </source>
</evidence>
<dbReference type="InterPro" id="IPR027417">
    <property type="entry name" value="P-loop_NTPase"/>
</dbReference>
<dbReference type="Gene3D" id="1.10.287.1490">
    <property type="match status" value="1"/>
</dbReference>
<evidence type="ECO:0000256" key="1">
    <source>
        <dbReference type="SAM" id="Coils"/>
    </source>
</evidence>
<feature type="coiled-coil region" evidence="1">
    <location>
        <begin position="28"/>
        <end position="286"/>
    </location>
</feature>
<gene>
    <name evidence="3" type="ORF">NCTC10794_02143</name>
</gene>
<feature type="domain" description="Dynamin N-terminal" evidence="2">
    <location>
        <begin position="374"/>
        <end position="552"/>
    </location>
</feature>
<dbReference type="InterPro" id="IPR045063">
    <property type="entry name" value="Dynamin_N"/>
</dbReference>
<sequence length="763" mass="87323">MRNELKNISENIDQTSRLGYLFGKRKVVNMLTEQLTKVEENITALEAEKAKIEADLAKHEEDLVLTQQELSDSLTHFNHLSVQYTEIQATLKQAEENIATLKTQKANVENDLVQKQADYDQLQTEYTQLSSEKSNLDRQLAETQEKLKQEHSNITQLQSEKSALETELVQRKNELVKLNDELTVQEKRYTLLTEEFAQLQTEKEKVEAEKSAFESQFAQQSETLESVKRNLKRKETEIDDLNDEIDDLSNDLSKMKKALLEAEDNYANLSNDNQILQQEHQKLQAAHEHLGKTFDEEQATTKLRETLVGKLLSAKNDNVHLNSFRQILHNEFLPFAAEESSLQNEAGALLKLQEIEKELSMISGLPAFHSARTIAVGGGFSAGKSEFISSFFKNKALKLPSSIEPTTAIPTYVVNQANKDKNRKQAKTNLIGINTSGATVDLLKIDPNLTQKLSHQFMRSFNFPLKIIMPYMFLTTELTYEHICFVDTPGYNPTGSHTAEDMNIAKELVSNSEALIWLVGADANGTIPRTDIKFLKEILEKSKKPVYFVLSKADLKHKSDVVKILNEFNRVLERERINFAGISAYNSMDGKEVEYWHSKKNLNDFLTSMNKSSNKQSEILQKLYEVEYAYQFAIKKDIKQRKTIAKVLDNISFNLNMENFKRGNHMIYDQLDTVASYFNTSAEEGHLKTLEKLMTNFTHVINQMFGKVSQIKRPNVNIDHIEIEEFQFEESLDDIKELEVIRSEIRKVSDEFAGVISSIQSLF</sequence>
<dbReference type="PANTHER" id="PTHR23159:SF31">
    <property type="entry name" value="CENTROSOME-ASSOCIATED PROTEIN CEP250 ISOFORM X1"/>
    <property type="match status" value="1"/>
</dbReference>
<dbReference type="RefSeq" id="WP_119223278.1">
    <property type="nucleotide sequence ID" value="NZ_UGHH01000002.1"/>
</dbReference>
<dbReference type="EMBL" id="UGHH01000002">
    <property type="protein sequence ID" value="STO65060.1"/>
    <property type="molecule type" value="Genomic_DNA"/>
</dbReference>
<accession>A0A377I4Y8</accession>